<keyword evidence="3" id="KW-0863">Zinc-finger</keyword>
<evidence type="ECO:0000313" key="11">
    <source>
        <dbReference type="Ensembl" id="ENSCSEP00000018475.1"/>
    </source>
</evidence>
<reference evidence="11" key="2">
    <citation type="submission" date="2025-08" db="UniProtKB">
        <authorList>
            <consortium name="Ensembl"/>
        </authorList>
    </citation>
    <scope>IDENTIFICATION</scope>
</reference>
<dbReference type="RefSeq" id="XP_008327817.1">
    <property type="nucleotide sequence ID" value="XM_008329595.3"/>
</dbReference>
<dbReference type="InterPro" id="IPR051025">
    <property type="entry name" value="RhoGAP"/>
</dbReference>
<accession>A0A3P8W1Q0</accession>
<dbReference type="OrthoDB" id="79452at2759"/>
<dbReference type="Proteomes" id="UP000265120">
    <property type="component" value="Chromosome 17"/>
</dbReference>
<dbReference type="SMART" id="SM00109">
    <property type="entry name" value="C1"/>
    <property type="match status" value="1"/>
</dbReference>
<feature type="domain" description="F-BAR" evidence="10">
    <location>
        <begin position="93"/>
        <end position="353"/>
    </location>
</feature>
<dbReference type="InterPro" id="IPR054713">
    <property type="entry name" value="GMIP/FCHO2-like_FCH"/>
</dbReference>
<feature type="compositionally biased region" description="Basic and acidic residues" evidence="7">
    <location>
        <begin position="766"/>
        <end position="790"/>
    </location>
</feature>
<dbReference type="CDD" id="cd20816">
    <property type="entry name" value="C1_GMIP-like"/>
    <property type="match status" value="1"/>
</dbReference>
<reference evidence="11" key="3">
    <citation type="submission" date="2025-09" db="UniProtKB">
        <authorList>
            <consortium name="Ensembl"/>
        </authorList>
    </citation>
    <scope>IDENTIFICATION</scope>
</reference>
<dbReference type="GO" id="GO:0007165">
    <property type="term" value="P:signal transduction"/>
    <property type="evidence" value="ECO:0007669"/>
    <property type="project" value="InterPro"/>
</dbReference>
<dbReference type="InterPro" id="IPR031160">
    <property type="entry name" value="F_BAR_dom"/>
</dbReference>
<dbReference type="PROSITE" id="PS50238">
    <property type="entry name" value="RHOGAP"/>
    <property type="match status" value="1"/>
</dbReference>
<feature type="domain" description="Phorbol-ester/DAG-type" evidence="8">
    <location>
        <begin position="471"/>
        <end position="517"/>
    </location>
</feature>
<evidence type="ECO:0000256" key="5">
    <source>
        <dbReference type="ARBA" id="ARBA00023054"/>
    </source>
</evidence>
<dbReference type="GO" id="GO:0051056">
    <property type="term" value="P:regulation of small GTPase mediated signal transduction"/>
    <property type="evidence" value="ECO:0007669"/>
    <property type="project" value="UniProtKB-ARBA"/>
</dbReference>
<dbReference type="PANTHER" id="PTHR15228:SF16">
    <property type="entry name" value="GEM-INTERACTING PROTEIN"/>
    <property type="match status" value="1"/>
</dbReference>
<dbReference type="Gene3D" id="1.20.1270.60">
    <property type="entry name" value="Arfaptin homology (AH) domain/BAR domain"/>
    <property type="match status" value="1"/>
</dbReference>
<name>A0A3P8W1Q0_CYNSE</name>
<dbReference type="GeneID" id="103392852"/>
<dbReference type="GO" id="GO:0008270">
    <property type="term" value="F:zinc ion binding"/>
    <property type="evidence" value="ECO:0007669"/>
    <property type="project" value="UniProtKB-KW"/>
</dbReference>
<sequence>MEEDQVSNQDSSQAADVKRPKSEMKRYSEIFREFDSLDLSLIPSAEEDLLADTDSLSLSESITGSEPTDQHDESSEDLICPQATDADGCLSAQDADLALCHCQNGVETALQYAKMWCRYAKDLLTWMEKRINLEQEFAKNVMKTAEGAKATVVSQEMMPLNHIYTMALEQDIKNSLTLRKTTELLQNRCYQALAAKKNEIDKWRREFKEQWSREQRRMNEAVTAFRKARHQYFQRCEELEKLKVISAKAIDDSLGIKTLDKRRKSKDEAQTKVVEAELLYRQCITDAKSHQEELVKVKERIISHTRKLICQGDTVLKEATVNMFYYQRQQTEPVPLGFYNLEVTCRALEPGEQYLLYILSKPRHQQPFQVFNFQEYIPQGKGNKRRTSSGLSSLQDSSPLTSDGRKTGYSDSESFSGSLESLSSPAHVNRRLPKSASTLTVSSDDLDERDMAESDYTDSQPVKTLSRAALTHRLRKMKSKMVKCKHCEVYIVVSGVECEECGMALHRKCMEVSQLECEHKKGTVFGVDMSLLINDSSDHVPFVVQRCTSEIESRALSVQGVYRVSGSKPRIQKLCQAFEIQKEQVDLSDLSPHDITSILKHFFKELPEPLLTFDLYNDFIALGKTIQHLREGEQTSDTNVIMNIISNLQQLLQKLPSYCYSTLQHLMFHLQKVSENHDNKMSPNNLGIVFGPTLLRPLVSTDVSMIALLETAYQAELIEFLITHHGTVFGLQERPSTPPPPVPTAPLPDTPPRASCPLESNACHQSPEREHAFKERPRSLESQTFKRESSEGYISDKSSSSEAVDQLSPEPSERAVLAVRRETRSLRDELDCDLMTQPRHCFNRKPVRYHWHPTPGTQISNPGCATEQPAAAVTGTPGSAESSRSSSPDSGIPSQNKLDVPSNPCEVSQFMLGLESTGKSSGTTTMSSQKDTAGDRAHLNTNMSNNRQSAGHCHSPKTNLTSPAQKILSGLKLRRRHSGKEEQLFV</sequence>
<feature type="compositionally biased region" description="Polar residues" evidence="7">
    <location>
        <begin position="939"/>
        <end position="949"/>
    </location>
</feature>
<keyword evidence="12" id="KW-1185">Reference proteome</keyword>
<feature type="region of interest" description="Disordered" evidence="7">
    <location>
        <begin position="379"/>
        <end position="462"/>
    </location>
</feature>
<reference evidence="11 12" key="1">
    <citation type="journal article" date="2014" name="Nat. Genet.">
        <title>Whole-genome sequence of a flatfish provides insights into ZW sex chromosome evolution and adaptation to a benthic lifestyle.</title>
        <authorList>
            <person name="Chen S."/>
            <person name="Zhang G."/>
            <person name="Shao C."/>
            <person name="Huang Q."/>
            <person name="Liu G."/>
            <person name="Zhang P."/>
            <person name="Song W."/>
            <person name="An N."/>
            <person name="Chalopin D."/>
            <person name="Volff J.N."/>
            <person name="Hong Y."/>
            <person name="Li Q."/>
            <person name="Sha Z."/>
            <person name="Zhou H."/>
            <person name="Xie M."/>
            <person name="Yu Q."/>
            <person name="Liu Y."/>
            <person name="Xiang H."/>
            <person name="Wang N."/>
            <person name="Wu K."/>
            <person name="Yang C."/>
            <person name="Zhou Q."/>
            <person name="Liao X."/>
            <person name="Yang L."/>
            <person name="Hu Q."/>
            <person name="Zhang J."/>
            <person name="Meng L."/>
            <person name="Jin L."/>
            <person name="Tian Y."/>
            <person name="Lian J."/>
            <person name="Yang J."/>
            <person name="Miao G."/>
            <person name="Liu S."/>
            <person name="Liang Z."/>
            <person name="Yan F."/>
            <person name="Li Y."/>
            <person name="Sun B."/>
            <person name="Zhang H."/>
            <person name="Zhang J."/>
            <person name="Zhu Y."/>
            <person name="Du M."/>
            <person name="Zhao Y."/>
            <person name="Schartl M."/>
            <person name="Tang Q."/>
            <person name="Wang J."/>
        </authorList>
    </citation>
    <scope>NUCLEOTIDE SEQUENCE</scope>
</reference>
<evidence type="ECO:0000256" key="6">
    <source>
        <dbReference type="PROSITE-ProRule" id="PRU01077"/>
    </source>
</evidence>
<feature type="region of interest" description="Disordered" evidence="7">
    <location>
        <begin position="731"/>
        <end position="815"/>
    </location>
</feature>
<dbReference type="GO" id="GO:0005096">
    <property type="term" value="F:GTPase activator activity"/>
    <property type="evidence" value="ECO:0007669"/>
    <property type="project" value="UniProtKB-KW"/>
</dbReference>
<keyword evidence="4" id="KW-0862">Zinc</keyword>
<dbReference type="SUPFAM" id="SSF57889">
    <property type="entry name" value="Cysteine-rich domain"/>
    <property type="match status" value="1"/>
</dbReference>
<dbReference type="SMART" id="SM00324">
    <property type="entry name" value="RhoGAP"/>
    <property type="match status" value="1"/>
</dbReference>
<dbReference type="PANTHER" id="PTHR15228">
    <property type="entry name" value="SPERMATHECAL PHYSIOLOGY VARIANT"/>
    <property type="match status" value="1"/>
</dbReference>
<dbReference type="GO" id="GO:0005886">
    <property type="term" value="C:plasma membrane"/>
    <property type="evidence" value="ECO:0007669"/>
    <property type="project" value="TreeGrafter"/>
</dbReference>
<dbReference type="InterPro" id="IPR000198">
    <property type="entry name" value="RhoGAP_dom"/>
</dbReference>
<feature type="compositionally biased region" description="Polar residues" evidence="7">
    <location>
        <begin position="1"/>
        <end position="14"/>
    </location>
</feature>
<feature type="compositionally biased region" description="Low complexity" evidence="7">
    <location>
        <begin position="875"/>
        <end position="894"/>
    </location>
</feature>
<dbReference type="OMA" id="PVKYYRH"/>
<dbReference type="Pfam" id="PF22699">
    <property type="entry name" value="GMIP-like_FCH"/>
    <property type="match status" value="1"/>
</dbReference>
<evidence type="ECO:0000313" key="12">
    <source>
        <dbReference type="Proteomes" id="UP000265120"/>
    </source>
</evidence>
<dbReference type="Ensembl" id="ENSCSET00000018706.1">
    <property type="protein sequence ID" value="ENSCSEP00000018475.1"/>
    <property type="gene ID" value="ENSCSEG00000011852.1"/>
</dbReference>
<dbReference type="Gene3D" id="3.30.60.20">
    <property type="match status" value="1"/>
</dbReference>
<evidence type="ECO:0000256" key="4">
    <source>
        <dbReference type="ARBA" id="ARBA00022833"/>
    </source>
</evidence>
<dbReference type="GeneTree" id="ENSGT00950000183110"/>
<dbReference type="PROSITE" id="PS00479">
    <property type="entry name" value="ZF_DAG_PE_1"/>
    <property type="match status" value="1"/>
</dbReference>
<feature type="region of interest" description="Disordered" evidence="7">
    <location>
        <begin position="858"/>
        <end position="986"/>
    </location>
</feature>
<evidence type="ECO:0000256" key="3">
    <source>
        <dbReference type="ARBA" id="ARBA00022771"/>
    </source>
</evidence>
<evidence type="ECO:0000259" key="8">
    <source>
        <dbReference type="PROSITE" id="PS50081"/>
    </source>
</evidence>
<dbReference type="SUPFAM" id="SSF103657">
    <property type="entry name" value="BAR/IMD domain-like"/>
    <property type="match status" value="1"/>
</dbReference>
<dbReference type="KEGG" id="csem:103392852"/>
<feature type="compositionally biased region" description="Low complexity" evidence="7">
    <location>
        <begin position="388"/>
        <end position="400"/>
    </location>
</feature>
<dbReference type="PROSITE" id="PS51741">
    <property type="entry name" value="F_BAR"/>
    <property type="match status" value="1"/>
</dbReference>
<dbReference type="Pfam" id="PF00620">
    <property type="entry name" value="RhoGAP"/>
    <property type="match status" value="1"/>
</dbReference>
<dbReference type="CTD" id="51291"/>
<dbReference type="SUPFAM" id="SSF48350">
    <property type="entry name" value="GTPase activation domain, GAP"/>
    <property type="match status" value="1"/>
</dbReference>
<keyword evidence="1" id="KW-0343">GTPase activation</keyword>
<evidence type="ECO:0000256" key="7">
    <source>
        <dbReference type="SAM" id="MobiDB-lite"/>
    </source>
</evidence>
<proteinExistence type="predicted"/>
<keyword evidence="2" id="KW-0479">Metal-binding</keyword>
<dbReference type="STRING" id="244447.ENSCSEP00000018475"/>
<feature type="compositionally biased region" description="Pro residues" evidence="7">
    <location>
        <begin position="736"/>
        <end position="751"/>
    </location>
</feature>
<dbReference type="InParanoid" id="A0A3P8W1Q0"/>
<dbReference type="InterPro" id="IPR046349">
    <property type="entry name" value="C1-like_sf"/>
</dbReference>
<dbReference type="InterPro" id="IPR027267">
    <property type="entry name" value="AH/BAR_dom_sf"/>
</dbReference>
<feature type="region of interest" description="Disordered" evidence="7">
    <location>
        <begin position="1"/>
        <end position="22"/>
    </location>
</feature>
<dbReference type="InterPro" id="IPR001060">
    <property type="entry name" value="FCH_dom"/>
</dbReference>
<feature type="compositionally biased region" description="Acidic residues" evidence="7">
    <location>
        <begin position="444"/>
        <end position="456"/>
    </location>
</feature>
<keyword evidence="5 6" id="KW-0175">Coiled coil</keyword>
<dbReference type="InterPro" id="IPR008936">
    <property type="entry name" value="Rho_GTPase_activation_prot"/>
</dbReference>
<feature type="compositionally biased region" description="Low complexity" evidence="7">
    <location>
        <begin position="410"/>
        <end position="424"/>
    </location>
</feature>
<evidence type="ECO:0000259" key="10">
    <source>
        <dbReference type="PROSITE" id="PS51741"/>
    </source>
</evidence>
<dbReference type="InterPro" id="IPR002219">
    <property type="entry name" value="PKC_DAG/PE"/>
</dbReference>
<dbReference type="Gene3D" id="1.10.555.10">
    <property type="entry name" value="Rho GTPase activation protein"/>
    <property type="match status" value="1"/>
</dbReference>
<evidence type="ECO:0000259" key="9">
    <source>
        <dbReference type="PROSITE" id="PS50238"/>
    </source>
</evidence>
<dbReference type="PROSITE" id="PS50081">
    <property type="entry name" value="ZF_DAG_PE_2"/>
    <property type="match status" value="1"/>
</dbReference>
<organism evidence="11 12">
    <name type="scientific">Cynoglossus semilaevis</name>
    <name type="common">Tongue sole</name>
    <dbReference type="NCBI Taxonomy" id="244447"/>
    <lineage>
        <taxon>Eukaryota</taxon>
        <taxon>Metazoa</taxon>
        <taxon>Chordata</taxon>
        <taxon>Craniata</taxon>
        <taxon>Vertebrata</taxon>
        <taxon>Euteleostomi</taxon>
        <taxon>Actinopterygii</taxon>
        <taxon>Neopterygii</taxon>
        <taxon>Teleostei</taxon>
        <taxon>Neoteleostei</taxon>
        <taxon>Acanthomorphata</taxon>
        <taxon>Carangaria</taxon>
        <taxon>Pleuronectiformes</taxon>
        <taxon>Pleuronectoidei</taxon>
        <taxon>Cynoglossidae</taxon>
        <taxon>Cynoglossinae</taxon>
        <taxon>Cynoglossus</taxon>
    </lineage>
</organism>
<feature type="compositionally biased region" description="Low complexity" evidence="7">
    <location>
        <begin position="916"/>
        <end position="928"/>
    </location>
</feature>
<dbReference type="SMART" id="SM00055">
    <property type="entry name" value="FCH"/>
    <property type="match status" value="1"/>
</dbReference>
<dbReference type="AlphaFoldDB" id="A0A3P8W1Q0"/>
<evidence type="ECO:0000256" key="1">
    <source>
        <dbReference type="ARBA" id="ARBA00022468"/>
    </source>
</evidence>
<protein>
    <submittedName>
        <fullName evidence="11">GEM interacting protein</fullName>
    </submittedName>
</protein>
<feature type="domain" description="Rho-GAP" evidence="9">
    <location>
        <begin position="527"/>
        <end position="729"/>
    </location>
</feature>
<evidence type="ECO:0000256" key="2">
    <source>
        <dbReference type="ARBA" id="ARBA00022723"/>
    </source>
</evidence>